<feature type="transmembrane region" description="Helical" evidence="8">
    <location>
        <begin position="223"/>
        <end position="243"/>
    </location>
</feature>
<keyword evidence="4 8" id="KW-0812">Transmembrane</keyword>
<dbReference type="EMBL" id="JAULSW010000007">
    <property type="protein sequence ID" value="KAK3375047.1"/>
    <property type="molecule type" value="Genomic_DNA"/>
</dbReference>
<protein>
    <submittedName>
        <fullName evidence="10">Amino acid permease/ SLC12A domain-containing protein</fullName>
    </submittedName>
</protein>
<dbReference type="NCBIfam" id="TIGR00913">
    <property type="entry name" value="2A0310"/>
    <property type="match status" value="1"/>
</dbReference>
<evidence type="ECO:0000313" key="11">
    <source>
        <dbReference type="Proteomes" id="UP001285441"/>
    </source>
</evidence>
<dbReference type="AlphaFoldDB" id="A0AAE0KF48"/>
<dbReference type="FunFam" id="1.20.1740.10:FF:000017">
    <property type="entry name" value="Amino acid permease"/>
    <property type="match status" value="1"/>
</dbReference>
<dbReference type="InterPro" id="IPR004840">
    <property type="entry name" value="Amino_acid_permease_CS"/>
</dbReference>
<dbReference type="InterPro" id="IPR004762">
    <property type="entry name" value="Amino_acid_permease_fungi"/>
</dbReference>
<dbReference type="Gene3D" id="1.20.1740.10">
    <property type="entry name" value="Amino acid/polyamine transporter I"/>
    <property type="match status" value="1"/>
</dbReference>
<feature type="transmembrane region" description="Helical" evidence="8">
    <location>
        <begin position="264"/>
        <end position="285"/>
    </location>
</feature>
<keyword evidence="6 8" id="KW-1133">Transmembrane helix</keyword>
<accession>A0AAE0KF48</accession>
<dbReference type="PIRSF" id="PIRSF006060">
    <property type="entry name" value="AA_transporter"/>
    <property type="match status" value="1"/>
</dbReference>
<feature type="transmembrane region" description="Helical" evidence="8">
    <location>
        <begin position="70"/>
        <end position="98"/>
    </location>
</feature>
<dbReference type="InterPro" id="IPR050524">
    <property type="entry name" value="APC_YAT"/>
</dbReference>
<feature type="transmembrane region" description="Helical" evidence="8">
    <location>
        <begin position="150"/>
        <end position="169"/>
    </location>
</feature>
<dbReference type="PANTHER" id="PTHR43341">
    <property type="entry name" value="AMINO ACID PERMEASE"/>
    <property type="match status" value="1"/>
</dbReference>
<evidence type="ECO:0000256" key="5">
    <source>
        <dbReference type="ARBA" id="ARBA00022970"/>
    </source>
</evidence>
<name>A0AAE0KF48_9PEZI</name>
<evidence type="ECO:0000256" key="1">
    <source>
        <dbReference type="ARBA" id="ARBA00004651"/>
    </source>
</evidence>
<dbReference type="PANTHER" id="PTHR43341:SF1">
    <property type="entry name" value="GENERAL AMINO-ACID PERMEASE GAP1"/>
    <property type="match status" value="1"/>
</dbReference>
<feature type="transmembrane region" description="Helical" evidence="8">
    <location>
        <begin position="44"/>
        <end position="64"/>
    </location>
</feature>
<dbReference type="PROSITE" id="PS00218">
    <property type="entry name" value="AMINO_ACID_PERMEASE_1"/>
    <property type="match status" value="1"/>
</dbReference>
<keyword evidence="7 8" id="KW-0472">Membrane</keyword>
<comment type="caution">
    <text evidence="10">The sequence shown here is derived from an EMBL/GenBank/DDBJ whole genome shotgun (WGS) entry which is preliminary data.</text>
</comment>
<dbReference type="GO" id="GO:0005886">
    <property type="term" value="C:plasma membrane"/>
    <property type="evidence" value="ECO:0007669"/>
    <property type="project" value="UniProtKB-SubCell"/>
</dbReference>
<feature type="transmembrane region" description="Helical" evidence="8">
    <location>
        <begin position="437"/>
        <end position="460"/>
    </location>
</feature>
<evidence type="ECO:0000256" key="2">
    <source>
        <dbReference type="ARBA" id="ARBA00022448"/>
    </source>
</evidence>
<feature type="domain" description="Amino acid permease/ SLC12A" evidence="9">
    <location>
        <begin position="41"/>
        <end position="499"/>
    </location>
</feature>
<proteinExistence type="predicted"/>
<evidence type="ECO:0000256" key="8">
    <source>
        <dbReference type="SAM" id="Phobius"/>
    </source>
</evidence>
<reference evidence="10" key="1">
    <citation type="journal article" date="2023" name="Mol. Phylogenet. Evol.">
        <title>Genome-scale phylogeny and comparative genomics of the fungal order Sordariales.</title>
        <authorList>
            <person name="Hensen N."/>
            <person name="Bonometti L."/>
            <person name="Westerberg I."/>
            <person name="Brannstrom I.O."/>
            <person name="Guillou S."/>
            <person name="Cros-Aarteil S."/>
            <person name="Calhoun S."/>
            <person name="Haridas S."/>
            <person name="Kuo A."/>
            <person name="Mondo S."/>
            <person name="Pangilinan J."/>
            <person name="Riley R."/>
            <person name="LaButti K."/>
            <person name="Andreopoulos B."/>
            <person name="Lipzen A."/>
            <person name="Chen C."/>
            <person name="Yan M."/>
            <person name="Daum C."/>
            <person name="Ng V."/>
            <person name="Clum A."/>
            <person name="Steindorff A."/>
            <person name="Ohm R.A."/>
            <person name="Martin F."/>
            <person name="Silar P."/>
            <person name="Natvig D.O."/>
            <person name="Lalanne C."/>
            <person name="Gautier V."/>
            <person name="Ament-Velasquez S.L."/>
            <person name="Kruys A."/>
            <person name="Hutchinson M.I."/>
            <person name="Powell A.J."/>
            <person name="Barry K."/>
            <person name="Miller A.N."/>
            <person name="Grigoriev I.V."/>
            <person name="Debuchy R."/>
            <person name="Gladieux P."/>
            <person name="Hiltunen Thoren M."/>
            <person name="Johannesson H."/>
        </authorList>
    </citation>
    <scope>NUCLEOTIDE SEQUENCE</scope>
    <source>
        <strain evidence="10">CBS 232.78</strain>
    </source>
</reference>
<evidence type="ECO:0000313" key="10">
    <source>
        <dbReference type="EMBL" id="KAK3375047.1"/>
    </source>
</evidence>
<evidence type="ECO:0000256" key="7">
    <source>
        <dbReference type="ARBA" id="ARBA00023136"/>
    </source>
</evidence>
<keyword evidence="2" id="KW-0813">Transport</keyword>
<dbReference type="GO" id="GO:0015171">
    <property type="term" value="F:amino acid transmembrane transporter activity"/>
    <property type="evidence" value="ECO:0007669"/>
    <property type="project" value="TreeGrafter"/>
</dbReference>
<feature type="transmembrane region" description="Helical" evidence="8">
    <location>
        <begin position="119"/>
        <end position="144"/>
    </location>
</feature>
<feature type="transmembrane region" description="Helical" evidence="8">
    <location>
        <begin position="472"/>
        <end position="489"/>
    </location>
</feature>
<comment type="subcellular location">
    <subcellularLocation>
        <location evidence="1">Cell membrane</location>
        <topology evidence="1">Multi-pass membrane protein</topology>
    </subcellularLocation>
</comment>
<keyword evidence="3" id="KW-1003">Cell membrane</keyword>
<sequence>MASPGVKPDHKVAVQNDFLVEGGDVESGVQNPLKRGLQSRHMQMIAIGGAIGAGLFVGSGKALATGGPASLIICYAIVGVMLLFTCQALAELAVLYPVNGAFFTYTVRFVDPSWGFATGWDYVLTWLTVLPFELVAAGITIEFWRTDINMSVWITLFLVVLVGIQFFGVRGYGEVEFILSIIKITACVAFIILGVVIDCGGTGDQGYIGAKYWKDPGAFRNGFKGFAGVFVVAAFSFGGTELVGLAAAESENPRKSIPKASKQVFWRIAFFYIVNLFIVGLIVPYDNGRLISGTSGIDAKASPFVIAIEAAGIKVLPHIINGVITIAVISVANSATFASSRTMQALAAQGMGPKFLAYVDKSGRPLWSIVVQLAMGLVAYVAVAGKEQALAAFTWLLALGGASYFFVWATVCLTHIRFRYVWKAQGNSLDDIPYKPALGILGSYIGLALNTLALLATMYTSAYDGENLSAKTWFETCLAVVVVAVLYIGHKIFTKDWRLYIPANEVDLSGARILLKLEDEEETPPKTWRNLPRRIMGALF</sequence>
<evidence type="ECO:0000256" key="3">
    <source>
        <dbReference type="ARBA" id="ARBA00022475"/>
    </source>
</evidence>
<dbReference type="InterPro" id="IPR004841">
    <property type="entry name" value="AA-permease/SLC12A_dom"/>
</dbReference>
<dbReference type="Proteomes" id="UP001285441">
    <property type="component" value="Unassembled WGS sequence"/>
</dbReference>
<feature type="transmembrane region" description="Helical" evidence="8">
    <location>
        <begin position="181"/>
        <end position="203"/>
    </location>
</feature>
<feature type="transmembrane region" description="Helical" evidence="8">
    <location>
        <begin position="389"/>
        <end position="416"/>
    </location>
</feature>
<reference evidence="10" key="2">
    <citation type="submission" date="2023-06" db="EMBL/GenBank/DDBJ databases">
        <authorList>
            <consortium name="Lawrence Berkeley National Laboratory"/>
            <person name="Haridas S."/>
            <person name="Hensen N."/>
            <person name="Bonometti L."/>
            <person name="Westerberg I."/>
            <person name="Brannstrom I.O."/>
            <person name="Guillou S."/>
            <person name="Cros-Aarteil S."/>
            <person name="Calhoun S."/>
            <person name="Kuo A."/>
            <person name="Mondo S."/>
            <person name="Pangilinan J."/>
            <person name="Riley R."/>
            <person name="LaButti K."/>
            <person name="Andreopoulos B."/>
            <person name="Lipzen A."/>
            <person name="Chen C."/>
            <person name="Yanf M."/>
            <person name="Daum C."/>
            <person name="Ng V."/>
            <person name="Clum A."/>
            <person name="Steindorff A."/>
            <person name="Ohm R."/>
            <person name="Martin F."/>
            <person name="Silar P."/>
            <person name="Natvig D."/>
            <person name="Lalanne C."/>
            <person name="Gautier V."/>
            <person name="Ament-velasquez S.L."/>
            <person name="Kruys A."/>
            <person name="Hutchinson M.I."/>
            <person name="Powell A.J."/>
            <person name="Barry K."/>
            <person name="Miller A.N."/>
            <person name="Grigoriev I.V."/>
            <person name="Debuchy R."/>
            <person name="Gladieux P."/>
            <person name="Thoren M.H."/>
            <person name="Johannesson H."/>
        </authorList>
    </citation>
    <scope>NUCLEOTIDE SEQUENCE</scope>
    <source>
        <strain evidence="10">CBS 232.78</strain>
    </source>
</reference>
<organism evidence="10 11">
    <name type="scientific">Podospora didyma</name>
    <dbReference type="NCBI Taxonomy" id="330526"/>
    <lineage>
        <taxon>Eukaryota</taxon>
        <taxon>Fungi</taxon>
        <taxon>Dikarya</taxon>
        <taxon>Ascomycota</taxon>
        <taxon>Pezizomycotina</taxon>
        <taxon>Sordariomycetes</taxon>
        <taxon>Sordariomycetidae</taxon>
        <taxon>Sordariales</taxon>
        <taxon>Podosporaceae</taxon>
        <taxon>Podospora</taxon>
    </lineage>
</organism>
<keyword evidence="5" id="KW-0029">Amino-acid transport</keyword>
<evidence type="ECO:0000256" key="4">
    <source>
        <dbReference type="ARBA" id="ARBA00022692"/>
    </source>
</evidence>
<evidence type="ECO:0000256" key="6">
    <source>
        <dbReference type="ARBA" id="ARBA00022989"/>
    </source>
</evidence>
<evidence type="ECO:0000259" key="9">
    <source>
        <dbReference type="Pfam" id="PF00324"/>
    </source>
</evidence>
<dbReference type="Pfam" id="PF00324">
    <property type="entry name" value="AA_permease"/>
    <property type="match status" value="1"/>
</dbReference>
<keyword evidence="11" id="KW-1185">Reference proteome</keyword>
<gene>
    <name evidence="10" type="ORF">B0H63DRAFT_481650</name>
</gene>
<feature type="transmembrane region" description="Helical" evidence="8">
    <location>
        <begin position="366"/>
        <end position="383"/>
    </location>
</feature>